<evidence type="ECO:0000256" key="1">
    <source>
        <dbReference type="SAM" id="MobiDB-lite"/>
    </source>
</evidence>
<name>A0A1M4V8B0_9BACL</name>
<sequence>MARERDFFLQDAAMRRKIRKMIREELRREQQFSQSYQNEPYFEEEHEPWAVFGEPQLDPHQEAAFRKRPPQVQEWGEEPFFPEYGEMDTPPLVPTPKRKRKRT</sequence>
<reference evidence="2 3" key="1">
    <citation type="submission" date="2016-11" db="EMBL/GenBank/DDBJ databases">
        <authorList>
            <person name="Jaros S."/>
            <person name="Januszkiewicz K."/>
            <person name="Wedrychowicz H."/>
        </authorList>
    </citation>
    <scope>NUCLEOTIDE SEQUENCE [LARGE SCALE GENOMIC DNA]</scope>
    <source>
        <strain evidence="2 3">DSM 44666</strain>
    </source>
</reference>
<feature type="region of interest" description="Disordered" evidence="1">
    <location>
        <begin position="79"/>
        <end position="103"/>
    </location>
</feature>
<dbReference type="EMBL" id="FQVL01000002">
    <property type="protein sequence ID" value="SHE65088.1"/>
    <property type="molecule type" value="Genomic_DNA"/>
</dbReference>
<evidence type="ECO:0000313" key="3">
    <source>
        <dbReference type="Proteomes" id="UP000184476"/>
    </source>
</evidence>
<evidence type="ECO:0000313" key="2">
    <source>
        <dbReference type="EMBL" id="SHE65088.1"/>
    </source>
</evidence>
<dbReference type="OrthoDB" id="2988780at2"/>
<keyword evidence="3" id="KW-1185">Reference proteome</keyword>
<dbReference type="RefSeq" id="WP_073153527.1">
    <property type="nucleotide sequence ID" value="NZ_FQVL01000002.1"/>
</dbReference>
<gene>
    <name evidence="2" type="ORF">SAMN05444392_102221</name>
</gene>
<organism evidence="2 3">
    <name type="scientific">Seinonella peptonophila</name>
    <dbReference type="NCBI Taxonomy" id="112248"/>
    <lineage>
        <taxon>Bacteria</taxon>
        <taxon>Bacillati</taxon>
        <taxon>Bacillota</taxon>
        <taxon>Bacilli</taxon>
        <taxon>Bacillales</taxon>
        <taxon>Thermoactinomycetaceae</taxon>
        <taxon>Seinonella</taxon>
    </lineage>
</organism>
<protein>
    <submittedName>
        <fullName evidence="2">Uncharacterized protein</fullName>
    </submittedName>
</protein>
<dbReference type="STRING" id="112248.SAMN05444392_102221"/>
<dbReference type="AlphaFoldDB" id="A0A1M4V8B0"/>
<dbReference type="Proteomes" id="UP000184476">
    <property type="component" value="Unassembled WGS sequence"/>
</dbReference>
<accession>A0A1M4V8B0</accession>
<proteinExistence type="predicted"/>